<protein>
    <recommendedName>
        <fullName evidence="3">Major fimbrial subunit protein N-terminal domain-containing protein</fullName>
    </recommendedName>
</protein>
<evidence type="ECO:0000313" key="1">
    <source>
        <dbReference type="EMBL" id="KAA2379102.1"/>
    </source>
</evidence>
<evidence type="ECO:0008006" key="3">
    <source>
        <dbReference type="Google" id="ProtNLM"/>
    </source>
</evidence>
<dbReference type="EMBL" id="VVXH01000006">
    <property type="protein sequence ID" value="KAA2379102.1"/>
    <property type="molecule type" value="Genomic_DNA"/>
</dbReference>
<sequence>MTKSLCILTALALLAACDKDADSGVQIPAAKTNFEVSLPGALETYGVEDPQAAGQITPYYDNVTVYLIDAGENAMGYAWTDAEIKARQKRFEQVVEPAAVGVIVNSGGVTLPTGSILLADLNVLLDALAVGDQNKPVKTLVAADAKGNAAGDYLSVQQVTLIGEQSAFTTETSDDGHTLKKAAVELGSWVGRLEVGSVKAGTGLDALTVEAVYINNFLNDYSAKTKQSFTELTWPGTYSPSWATDVYDAAVTSAAGTKVYAYQLFAGSLIPHVIYKVSGTVSAGYKLADGTGDADNPTPFTGKYITVKGYRENGSLISHFDEHKIYKMGLENGGIEITPEKITDKPEKAKIDLIAAITVADWTTANVTPEI</sequence>
<dbReference type="AlphaFoldDB" id="A0A5B3H0S4"/>
<name>A0A5B3H0S4_9BACT</name>
<comment type="caution">
    <text evidence="1">The sequence shown here is derived from an EMBL/GenBank/DDBJ whole genome shotgun (WGS) entry which is preliminary data.</text>
</comment>
<accession>A0A5B3H0S4</accession>
<reference evidence="1 2" key="1">
    <citation type="journal article" date="2019" name="Nat. Med.">
        <title>A library of human gut bacterial isolates paired with longitudinal multiomics data enables mechanistic microbiome research.</title>
        <authorList>
            <person name="Poyet M."/>
            <person name="Groussin M."/>
            <person name="Gibbons S.M."/>
            <person name="Avila-Pacheco J."/>
            <person name="Jiang X."/>
            <person name="Kearney S.M."/>
            <person name="Perrotta A.R."/>
            <person name="Berdy B."/>
            <person name="Zhao S."/>
            <person name="Lieberman T.D."/>
            <person name="Swanson P.K."/>
            <person name="Smith M."/>
            <person name="Roesemann S."/>
            <person name="Alexander J.E."/>
            <person name="Rich S.A."/>
            <person name="Livny J."/>
            <person name="Vlamakis H."/>
            <person name="Clish C."/>
            <person name="Bullock K."/>
            <person name="Deik A."/>
            <person name="Scott J."/>
            <person name="Pierce K.A."/>
            <person name="Xavier R.J."/>
            <person name="Alm E.J."/>
        </authorList>
    </citation>
    <scope>NUCLEOTIDE SEQUENCE [LARGE SCALE GENOMIC DNA]</scope>
    <source>
        <strain evidence="1 2">BIOML-A266</strain>
    </source>
</reference>
<gene>
    <name evidence="1" type="ORF">F2Y10_07500</name>
</gene>
<dbReference type="PROSITE" id="PS51257">
    <property type="entry name" value="PROKAR_LIPOPROTEIN"/>
    <property type="match status" value="1"/>
</dbReference>
<evidence type="ECO:0000313" key="2">
    <source>
        <dbReference type="Proteomes" id="UP000322940"/>
    </source>
</evidence>
<organism evidence="1 2">
    <name type="scientific">Alistipes onderdonkii</name>
    <dbReference type="NCBI Taxonomy" id="328813"/>
    <lineage>
        <taxon>Bacteria</taxon>
        <taxon>Pseudomonadati</taxon>
        <taxon>Bacteroidota</taxon>
        <taxon>Bacteroidia</taxon>
        <taxon>Bacteroidales</taxon>
        <taxon>Rikenellaceae</taxon>
        <taxon>Alistipes</taxon>
    </lineage>
</organism>
<dbReference type="Proteomes" id="UP000322940">
    <property type="component" value="Unassembled WGS sequence"/>
</dbReference>
<proteinExistence type="predicted"/>